<evidence type="ECO:0000313" key="3">
    <source>
        <dbReference type="Proteomes" id="UP001159363"/>
    </source>
</evidence>
<dbReference type="Proteomes" id="UP001159363">
    <property type="component" value="Chromosome 11"/>
</dbReference>
<proteinExistence type="predicted"/>
<feature type="compositionally biased region" description="Basic and acidic residues" evidence="1">
    <location>
        <begin position="152"/>
        <end position="167"/>
    </location>
</feature>
<dbReference type="EMBL" id="JARBHB010000012">
    <property type="protein sequence ID" value="KAJ8871358.1"/>
    <property type="molecule type" value="Genomic_DNA"/>
</dbReference>
<feature type="region of interest" description="Disordered" evidence="1">
    <location>
        <begin position="1"/>
        <end position="35"/>
    </location>
</feature>
<protein>
    <submittedName>
        <fullName evidence="2">Uncharacterized protein</fullName>
    </submittedName>
</protein>
<organism evidence="2 3">
    <name type="scientific">Dryococelus australis</name>
    <dbReference type="NCBI Taxonomy" id="614101"/>
    <lineage>
        <taxon>Eukaryota</taxon>
        <taxon>Metazoa</taxon>
        <taxon>Ecdysozoa</taxon>
        <taxon>Arthropoda</taxon>
        <taxon>Hexapoda</taxon>
        <taxon>Insecta</taxon>
        <taxon>Pterygota</taxon>
        <taxon>Neoptera</taxon>
        <taxon>Polyneoptera</taxon>
        <taxon>Phasmatodea</taxon>
        <taxon>Verophasmatodea</taxon>
        <taxon>Anareolatae</taxon>
        <taxon>Phasmatidae</taxon>
        <taxon>Eurycanthinae</taxon>
        <taxon>Dryococelus</taxon>
    </lineage>
</organism>
<keyword evidence="3" id="KW-1185">Reference proteome</keyword>
<reference evidence="2 3" key="1">
    <citation type="submission" date="2023-02" db="EMBL/GenBank/DDBJ databases">
        <title>LHISI_Scaffold_Assembly.</title>
        <authorList>
            <person name="Stuart O.P."/>
            <person name="Cleave R."/>
            <person name="Magrath M.J.L."/>
            <person name="Mikheyev A.S."/>
        </authorList>
    </citation>
    <scope>NUCLEOTIDE SEQUENCE [LARGE SCALE GENOMIC DNA]</scope>
    <source>
        <strain evidence="2">Daus_M_001</strain>
        <tissue evidence="2">Leg muscle</tissue>
    </source>
</reference>
<feature type="region of interest" description="Disordered" evidence="1">
    <location>
        <begin position="558"/>
        <end position="579"/>
    </location>
</feature>
<feature type="compositionally biased region" description="Basic residues" evidence="1">
    <location>
        <begin position="16"/>
        <end position="32"/>
    </location>
</feature>
<sequence length="880" mass="97823">MNKQPEPAEAAYPRPMTHRTLKKYPPRSHSRKLSTERHPPRYFVFMIPYVQALSARHSSTVRLRGMQLVMQAAKRACYGKSWVDRTKYRCTACRYNLTVDIITRPATHKQLPTGWFRGPALGNPTPPPPSPNHPNAIRLPKSISSFFSSGGECREEKRREGRKREPRPTNFPGISRPRCRHALKGCPTPLPSPYCAAGGGRVSHAARLQSSSQLEAIRAINIRCLALPSRILNFGKPRRVPAAVCTSERIKLHNTKANCSAARGTLRRRSVGRVAAVPLTGVTSVLGQVEDNVVAYVQALAACRATAELFAFFSLCGVFRSVAPSWLETRSEIGSKVDTENRCTIRVQSWTEIEMKFISNRRNWWFEISIRDQQTSSTNIKHHTSGSIYSEKYAYFDDVIYYEPVEKFFSYLISISHFETKIDESEFQNHEISLVQHFYNGTKIKPDSGSELGSLISRIPIASGLLTTASLAGQVWPYHAIPTLGRHTSARRVKVVGERCNYSPPHLPTWRKPRSTPPGDIAPGFLHVGITPDEAAGRRVFSGISRFPRPMHSDAAPLHLEWPPSLPPPNTQKHTCSSPSFSLHASSSLYAQAASTQPLSASYFNEASMHKPPQCSLYAQATSMYPLRTSCLNVVSMRNLPQRSLYAQATSVYPLRTSCLNVASMRNLPQHSLYAQATSMKPLRASCLKVASTCKPPQRSLYAQATSIKPLRSSCLNVASTRKPPQRRLYAQATSMNPLRTSCLNVASMRNLPQRSLYVQATSMYPLRTSCFNLSSMRNLPRRSLYAQATSMYPLRAICLNQTVNFPRDKPSSLVITKARRPGDTGSIPGSWLTSVWRKAVVNHGSTISPSGLDGAVVSAPSLCSSEPQTRRTTPSKYPG</sequence>
<accession>A0ABQ9GH64</accession>
<evidence type="ECO:0000313" key="2">
    <source>
        <dbReference type="EMBL" id="KAJ8871358.1"/>
    </source>
</evidence>
<comment type="caution">
    <text evidence="2">The sequence shown here is derived from an EMBL/GenBank/DDBJ whole genome shotgun (WGS) entry which is preliminary data.</text>
</comment>
<gene>
    <name evidence="2" type="ORF">PR048_027675</name>
</gene>
<evidence type="ECO:0000256" key="1">
    <source>
        <dbReference type="SAM" id="MobiDB-lite"/>
    </source>
</evidence>
<feature type="region of interest" description="Disordered" evidence="1">
    <location>
        <begin position="117"/>
        <end position="174"/>
    </location>
</feature>
<feature type="region of interest" description="Disordered" evidence="1">
    <location>
        <begin position="861"/>
        <end position="880"/>
    </location>
</feature>
<name>A0ABQ9GH64_9NEOP</name>
<feature type="compositionally biased region" description="Polar residues" evidence="1">
    <location>
        <begin position="862"/>
        <end position="880"/>
    </location>
</feature>